<dbReference type="GO" id="GO:0009691">
    <property type="term" value="P:cytokinin biosynthetic process"/>
    <property type="evidence" value="ECO:0007669"/>
    <property type="project" value="UniProtKB-UniRule"/>
</dbReference>
<comment type="catalytic activity">
    <reaction evidence="2">
        <text>9-ribosyl-trans-zeatin 5'-phosphate + H2O = trans-zeatin + D-ribose 5-phosphate</text>
        <dbReference type="Rhea" id="RHEA:48564"/>
        <dbReference type="ChEBI" id="CHEBI:15377"/>
        <dbReference type="ChEBI" id="CHEBI:16522"/>
        <dbReference type="ChEBI" id="CHEBI:78346"/>
        <dbReference type="ChEBI" id="CHEBI:87947"/>
        <dbReference type="EC" id="3.2.2.n1"/>
    </reaction>
</comment>
<dbReference type="AlphaFoldDB" id="A0A1C4X1C9"/>
<dbReference type="InterPro" id="IPR005269">
    <property type="entry name" value="LOG"/>
</dbReference>
<evidence type="ECO:0000256" key="1">
    <source>
        <dbReference type="ARBA" id="ARBA00006763"/>
    </source>
</evidence>
<evidence type="ECO:0000313" key="4">
    <source>
        <dbReference type="Proteomes" id="UP000199504"/>
    </source>
</evidence>
<dbReference type="EC" id="3.2.2.n1" evidence="2"/>
<evidence type="ECO:0000256" key="2">
    <source>
        <dbReference type="RuleBase" id="RU363015"/>
    </source>
</evidence>
<dbReference type="GO" id="GO:0102682">
    <property type="term" value="F:cytokinin riboside 5'-monophosphate phosphoribohydrolase activity"/>
    <property type="evidence" value="ECO:0007669"/>
    <property type="project" value="RHEA"/>
</dbReference>
<reference evidence="4" key="1">
    <citation type="submission" date="2016-06" db="EMBL/GenBank/DDBJ databases">
        <authorList>
            <person name="Varghese N."/>
            <person name="Submissions Spin"/>
        </authorList>
    </citation>
    <scope>NUCLEOTIDE SEQUENCE [LARGE SCALE GENOMIC DNA]</scope>
    <source>
        <strain evidence="4">DSM 44830</strain>
    </source>
</reference>
<protein>
    <recommendedName>
        <fullName evidence="2">Cytokinin riboside 5'-monophosphate phosphoribohydrolase</fullName>
        <ecNumber evidence="2">3.2.2.n1</ecNumber>
    </recommendedName>
</protein>
<dbReference type="GO" id="GO:0005829">
    <property type="term" value="C:cytosol"/>
    <property type="evidence" value="ECO:0007669"/>
    <property type="project" value="TreeGrafter"/>
</dbReference>
<dbReference type="PANTHER" id="PTHR31223">
    <property type="entry name" value="LOG FAMILY PROTEIN YJL055W"/>
    <property type="match status" value="1"/>
</dbReference>
<dbReference type="InterPro" id="IPR031100">
    <property type="entry name" value="LOG_fam"/>
</dbReference>
<dbReference type="STRING" id="262898.GA0070564_102643"/>
<sequence length="211" mass="22296">MSAAPTEPDPRGAAARPLTICVFCGARPGRRAADTEAARHLGLLIGRRGHRLLYGGGGSGLMGEVAWSAQRHGAPVTGVIPTFLVEKERGIAAPPQQTVVTSTLGERKVAFLTQADAFVALPGGFGTLDEVLEVISLNQLKVLTKPIVLVNTDGFWDRFLGMAQELTDWGFTDPDLGSLCSVTGTTEDALRCVERHANHTAGLAAVDAERL</sequence>
<keyword evidence="2" id="KW-0203">Cytokinin biosynthesis</keyword>
<gene>
    <name evidence="3" type="ORF">GA0070564_102643</name>
</gene>
<name>A0A1C4X1C9_9ACTN</name>
<dbReference type="Pfam" id="PF03641">
    <property type="entry name" value="Lysine_decarbox"/>
    <property type="match status" value="1"/>
</dbReference>
<evidence type="ECO:0000313" key="3">
    <source>
        <dbReference type="EMBL" id="SCF02246.1"/>
    </source>
</evidence>
<accession>A0A1C4X1C9</accession>
<comment type="catalytic activity">
    <reaction evidence="2">
        <text>N(6)-(dimethylallyl)adenosine 5'-phosphate + H2O = N(6)-dimethylallyladenine + D-ribose 5-phosphate</text>
        <dbReference type="Rhea" id="RHEA:48560"/>
        <dbReference type="ChEBI" id="CHEBI:15377"/>
        <dbReference type="ChEBI" id="CHEBI:17660"/>
        <dbReference type="ChEBI" id="CHEBI:57526"/>
        <dbReference type="ChEBI" id="CHEBI:78346"/>
        <dbReference type="EC" id="3.2.2.n1"/>
    </reaction>
</comment>
<dbReference type="PANTHER" id="PTHR31223:SF70">
    <property type="entry name" value="LOG FAMILY PROTEIN YJL055W"/>
    <property type="match status" value="1"/>
</dbReference>
<dbReference type="EMBL" id="FMCX01000002">
    <property type="protein sequence ID" value="SCF02246.1"/>
    <property type="molecule type" value="Genomic_DNA"/>
</dbReference>
<comment type="similarity">
    <text evidence="1 2">Belongs to the LOG family.</text>
</comment>
<dbReference type="Proteomes" id="UP000199504">
    <property type="component" value="Unassembled WGS sequence"/>
</dbReference>
<keyword evidence="2" id="KW-0378">Hydrolase</keyword>
<proteinExistence type="inferred from homology"/>
<dbReference type="SUPFAM" id="SSF102405">
    <property type="entry name" value="MCP/YpsA-like"/>
    <property type="match status" value="1"/>
</dbReference>
<dbReference type="NCBIfam" id="TIGR00730">
    <property type="entry name" value="Rossman fold protein, TIGR00730 family"/>
    <property type="match status" value="1"/>
</dbReference>
<organism evidence="3 4">
    <name type="scientific">Micromonospora mirobrigensis</name>
    <dbReference type="NCBI Taxonomy" id="262898"/>
    <lineage>
        <taxon>Bacteria</taxon>
        <taxon>Bacillati</taxon>
        <taxon>Actinomycetota</taxon>
        <taxon>Actinomycetes</taxon>
        <taxon>Micromonosporales</taxon>
        <taxon>Micromonosporaceae</taxon>
        <taxon>Micromonospora</taxon>
    </lineage>
</organism>
<keyword evidence="4" id="KW-1185">Reference proteome</keyword>
<dbReference type="Gene3D" id="3.40.50.450">
    <property type="match status" value="1"/>
</dbReference>